<dbReference type="EMBL" id="FXUL01000001">
    <property type="protein sequence ID" value="SMP45556.1"/>
    <property type="molecule type" value="Genomic_DNA"/>
</dbReference>
<name>A0ABY1PSG3_9BURK</name>
<reference evidence="3 4" key="1">
    <citation type="submission" date="2017-05" db="EMBL/GenBank/DDBJ databases">
        <authorList>
            <person name="Varghese N."/>
            <person name="Submissions S."/>
        </authorList>
    </citation>
    <scope>NUCLEOTIDE SEQUENCE [LARGE SCALE GENOMIC DNA]</scope>
    <source>
        <strain evidence="3 4">DSM 26001</strain>
    </source>
</reference>
<feature type="chain" id="PRO_5046092408" evidence="2">
    <location>
        <begin position="18"/>
        <end position="191"/>
    </location>
</feature>
<feature type="region of interest" description="Disordered" evidence="1">
    <location>
        <begin position="166"/>
        <end position="191"/>
    </location>
</feature>
<protein>
    <submittedName>
        <fullName evidence="3">Glycine-zipper containing OmpA-like membrane domain-containing protein</fullName>
    </submittedName>
</protein>
<evidence type="ECO:0000313" key="3">
    <source>
        <dbReference type="EMBL" id="SMP45556.1"/>
    </source>
</evidence>
<keyword evidence="4" id="KW-1185">Reference proteome</keyword>
<evidence type="ECO:0000313" key="4">
    <source>
        <dbReference type="Proteomes" id="UP001158049"/>
    </source>
</evidence>
<evidence type="ECO:0000256" key="1">
    <source>
        <dbReference type="SAM" id="MobiDB-lite"/>
    </source>
</evidence>
<evidence type="ECO:0000256" key="2">
    <source>
        <dbReference type="SAM" id="SignalP"/>
    </source>
</evidence>
<gene>
    <name evidence="3" type="ORF">SAMN06295970_101530</name>
</gene>
<dbReference type="Proteomes" id="UP001158049">
    <property type="component" value="Unassembled WGS sequence"/>
</dbReference>
<proteinExistence type="predicted"/>
<dbReference type="PROSITE" id="PS51257">
    <property type="entry name" value="PROKAR_LIPOPROTEIN"/>
    <property type="match status" value="1"/>
</dbReference>
<sequence length="191" mass="19216">MSLIYKIVSCIGLLALAGCTTMPSGPNVMALPGNGKTFEQFRNDDFQCRQYAQSQLGGATPTTAMEDSGVRSAALGTLLGAAAGAAVNGGRGAAVGAGTGLAFGGLAGAGAGQASGYGVQRRYDYAYMQCMYAQGNRVPSAGGYASDNRFSSGYASPAYSNPSYVSPSYANPSYPSPPPPPPGPAPAPPPR</sequence>
<organism evidence="3 4">
    <name type="scientific">Noviherbaspirillum suwonense</name>
    <dbReference type="NCBI Taxonomy" id="1224511"/>
    <lineage>
        <taxon>Bacteria</taxon>
        <taxon>Pseudomonadati</taxon>
        <taxon>Pseudomonadota</taxon>
        <taxon>Betaproteobacteria</taxon>
        <taxon>Burkholderiales</taxon>
        <taxon>Oxalobacteraceae</taxon>
        <taxon>Noviherbaspirillum</taxon>
    </lineage>
</organism>
<feature type="signal peptide" evidence="2">
    <location>
        <begin position="1"/>
        <end position="17"/>
    </location>
</feature>
<keyword evidence="2" id="KW-0732">Signal</keyword>
<dbReference type="RefSeq" id="WP_283440673.1">
    <property type="nucleotide sequence ID" value="NZ_FXUL01000001.1"/>
</dbReference>
<accession>A0ABY1PSG3</accession>
<feature type="compositionally biased region" description="Pro residues" evidence="1">
    <location>
        <begin position="174"/>
        <end position="191"/>
    </location>
</feature>
<comment type="caution">
    <text evidence="3">The sequence shown here is derived from an EMBL/GenBank/DDBJ whole genome shotgun (WGS) entry which is preliminary data.</text>
</comment>